<organism evidence="13 14">
    <name type="scientific">Alteribacillus bidgolensis</name>
    <dbReference type="NCBI Taxonomy" id="930129"/>
    <lineage>
        <taxon>Bacteria</taxon>
        <taxon>Bacillati</taxon>
        <taxon>Bacillota</taxon>
        <taxon>Bacilli</taxon>
        <taxon>Bacillales</taxon>
        <taxon>Bacillaceae</taxon>
        <taxon>Alteribacillus</taxon>
    </lineage>
</organism>
<dbReference type="AlphaFoldDB" id="A0A1G8LVA0"/>
<feature type="active site" evidence="12">
    <location>
        <position position="145"/>
    </location>
</feature>
<comment type="pathway">
    <text evidence="12">Porphyrin-containing compound metabolism; protoheme biosynthesis.</text>
</comment>
<dbReference type="EC" id="1.3.98.5" evidence="11 12"/>
<reference evidence="13 14" key="1">
    <citation type="submission" date="2016-10" db="EMBL/GenBank/DDBJ databases">
        <authorList>
            <person name="de Groot N.N."/>
        </authorList>
    </citation>
    <scope>NUCLEOTIDE SEQUENCE [LARGE SCALE GENOMIC DNA]</scope>
    <source>
        <strain evidence="14">P4B,CCM 7963,CECT 7998,DSM 25260,IBRC-M 10614,KCTC 13821</strain>
    </source>
</reference>
<evidence type="ECO:0000256" key="12">
    <source>
        <dbReference type="HAMAP-Rule" id="MF_01442"/>
    </source>
</evidence>
<keyword evidence="6 12" id="KW-0408">Iron</keyword>
<accession>A0A1G8LVA0</accession>
<dbReference type="InterPro" id="IPR031332">
    <property type="entry name" value="CHDC"/>
</dbReference>
<dbReference type="InterPro" id="IPR011008">
    <property type="entry name" value="Dimeric_a/b-barrel"/>
</dbReference>
<comment type="catalytic activity">
    <reaction evidence="10">
        <text>Fe-coproporphyrin III + 2 H2O2 + 2 H(+) = heme b + 2 CO2 + 4 H2O</text>
        <dbReference type="Rhea" id="RHEA:56516"/>
        <dbReference type="ChEBI" id="CHEBI:15377"/>
        <dbReference type="ChEBI" id="CHEBI:15378"/>
        <dbReference type="ChEBI" id="CHEBI:16240"/>
        <dbReference type="ChEBI" id="CHEBI:16526"/>
        <dbReference type="ChEBI" id="CHEBI:60344"/>
        <dbReference type="ChEBI" id="CHEBI:68438"/>
        <dbReference type="EC" id="1.3.98.5"/>
    </reaction>
    <physiologicalReaction direction="left-to-right" evidence="10">
        <dbReference type="Rhea" id="RHEA:56517"/>
    </physiologicalReaction>
</comment>
<evidence type="ECO:0000313" key="13">
    <source>
        <dbReference type="EMBL" id="SDI59586.1"/>
    </source>
</evidence>
<dbReference type="RefSeq" id="WP_091586437.1">
    <property type="nucleotide sequence ID" value="NZ_FNDU01000009.1"/>
</dbReference>
<dbReference type="PANTHER" id="PTHR36843:SF1">
    <property type="entry name" value="COPROHEME DECARBOXYLASE"/>
    <property type="match status" value="1"/>
</dbReference>
<keyword evidence="5 12" id="KW-0560">Oxidoreductase</keyword>
<sequence length="249" mass="28983">MGEASQTLDGWFCLHDLRKIDWASWKKVPSEERQSMIHEFLNMLESWQTVEDNKTGSHALYTIVGQKADIIMMVLRPNMQELNDVETAFNKLKLADYTIPSYSYVSVVELGNYMPPKDGSDPLDSPEIRERIFPILPKWNHICFYPMDKKREGSDNWYSLPMKERRELMRAHGMTGRKYAGKIKQIITGSTGLDDWEWGVTLFAHEALQFKKLIYEMRFDEVSAKYGDFGQFFVGNILPPEKVEAFLHV</sequence>
<evidence type="ECO:0000256" key="7">
    <source>
        <dbReference type="ARBA" id="ARBA00023133"/>
    </source>
</evidence>
<feature type="binding site" evidence="12">
    <location>
        <begin position="145"/>
        <end position="149"/>
    </location>
    <ligand>
        <name>Fe-coproporphyrin III</name>
        <dbReference type="ChEBI" id="CHEBI:68438"/>
    </ligand>
</feature>
<feature type="binding site" evidence="12">
    <location>
        <position position="131"/>
    </location>
    <ligand>
        <name>Fe-coproporphyrin III</name>
        <dbReference type="ChEBI" id="CHEBI:68438"/>
    </ligand>
</feature>
<evidence type="ECO:0000256" key="10">
    <source>
        <dbReference type="ARBA" id="ARBA00049896"/>
    </source>
</evidence>
<dbReference type="GO" id="GO:0020037">
    <property type="term" value="F:heme binding"/>
    <property type="evidence" value="ECO:0007669"/>
    <property type="project" value="InterPro"/>
</dbReference>
<keyword evidence="4 12" id="KW-0479">Metal-binding</keyword>
<feature type="binding site" evidence="12">
    <location>
        <position position="223"/>
    </location>
    <ligand>
        <name>Fe-coproporphyrin III</name>
        <dbReference type="ChEBI" id="CHEBI:68438"/>
    </ligand>
</feature>
<dbReference type="PANTHER" id="PTHR36843">
    <property type="entry name" value="HEME-DEPENDENT PEROXIDASE YWFI-RELATED"/>
    <property type="match status" value="1"/>
</dbReference>
<dbReference type="SUPFAM" id="SSF54909">
    <property type="entry name" value="Dimeric alpha+beta barrel"/>
    <property type="match status" value="1"/>
</dbReference>
<dbReference type="InterPro" id="IPR010644">
    <property type="entry name" value="ChdC/CLD"/>
</dbReference>
<evidence type="ECO:0000256" key="1">
    <source>
        <dbReference type="ARBA" id="ARBA00009276"/>
    </source>
</evidence>
<evidence type="ECO:0000256" key="9">
    <source>
        <dbReference type="ARBA" id="ARBA00030236"/>
    </source>
</evidence>
<dbReference type="STRING" id="930129.SAMN05216352_10995"/>
<evidence type="ECO:0000256" key="4">
    <source>
        <dbReference type="ARBA" id="ARBA00022723"/>
    </source>
</evidence>
<comment type="similarity">
    <text evidence="1 12">Belongs to the ChdC family. Type 1 subfamily.</text>
</comment>
<dbReference type="EMBL" id="FNDU01000009">
    <property type="protein sequence ID" value="SDI59586.1"/>
    <property type="molecule type" value="Genomic_DNA"/>
</dbReference>
<dbReference type="Pfam" id="PF06778">
    <property type="entry name" value="Chlor_dismutase"/>
    <property type="match status" value="1"/>
</dbReference>
<feature type="binding site" description="axial binding residue" evidence="12">
    <location>
        <position position="172"/>
    </location>
    <ligand>
        <name>Fe-coproporphyrin III</name>
        <dbReference type="ChEBI" id="CHEBI:68438"/>
    </ligand>
    <ligandPart>
        <name>Fe</name>
        <dbReference type="ChEBI" id="CHEBI:18248"/>
    </ligandPart>
</feature>
<comment type="catalytic activity">
    <reaction evidence="12">
        <text>Fe-coproporphyrin III + H2O2 + H(+) = harderoheme III + CO2 + 2 H2O</text>
        <dbReference type="Rhea" id="RHEA:57940"/>
        <dbReference type="ChEBI" id="CHEBI:15377"/>
        <dbReference type="ChEBI" id="CHEBI:15378"/>
        <dbReference type="ChEBI" id="CHEBI:16240"/>
        <dbReference type="ChEBI" id="CHEBI:16526"/>
        <dbReference type="ChEBI" id="CHEBI:68438"/>
        <dbReference type="ChEBI" id="CHEBI:142463"/>
    </reaction>
</comment>
<evidence type="ECO:0000313" key="14">
    <source>
        <dbReference type="Proteomes" id="UP000199017"/>
    </source>
</evidence>
<evidence type="ECO:0000256" key="5">
    <source>
        <dbReference type="ARBA" id="ARBA00023002"/>
    </source>
</evidence>
<keyword evidence="3 12" id="KW-0349">Heme</keyword>
<dbReference type="GO" id="GO:0016634">
    <property type="term" value="F:oxidoreductase activity, acting on the CH-CH group of donors, oxygen as acceptor"/>
    <property type="evidence" value="ECO:0007669"/>
    <property type="project" value="UniProtKB-UniRule"/>
</dbReference>
<comment type="catalytic activity">
    <reaction evidence="12">
        <text>harderoheme III + H2O2 + H(+) = heme b + CO2 + 2 H2O</text>
        <dbReference type="Rhea" id="RHEA:57944"/>
        <dbReference type="ChEBI" id="CHEBI:15377"/>
        <dbReference type="ChEBI" id="CHEBI:15378"/>
        <dbReference type="ChEBI" id="CHEBI:16240"/>
        <dbReference type="ChEBI" id="CHEBI:16526"/>
        <dbReference type="ChEBI" id="CHEBI:60344"/>
        <dbReference type="ChEBI" id="CHEBI:142463"/>
    </reaction>
</comment>
<gene>
    <name evidence="12" type="primary">chdC</name>
    <name evidence="13" type="ORF">SAMN05216352_10995</name>
</gene>
<dbReference type="Gene3D" id="3.30.70.1030">
    <property type="entry name" value="Apc35880, domain 1"/>
    <property type="match status" value="2"/>
</dbReference>
<dbReference type="GO" id="GO:0006785">
    <property type="term" value="P:heme B biosynthetic process"/>
    <property type="evidence" value="ECO:0007669"/>
    <property type="project" value="UniProtKB-UniRule"/>
</dbReference>
<protein>
    <recommendedName>
        <fullName evidence="2 12">Coproheme decarboxylase</fullName>
        <ecNumber evidence="11 12">1.3.98.5</ecNumber>
    </recommendedName>
    <alternativeName>
        <fullName evidence="8 12">Coproheme III oxidative decarboxylase</fullName>
    </alternativeName>
    <alternativeName>
        <fullName evidence="9 12">Hydrogen peroxide-dependent heme synthase</fullName>
    </alternativeName>
</protein>
<feature type="binding site" evidence="12">
    <location>
        <position position="185"/>
    </location>
    <ligand>
        <name>Fe-coproporphyrin III</name>
        <dbReference type="ChEBI" id="CHEBI:68438"/>
    </ligand>
</feature>
<evidence type="ECO:0000256" key="2">
    <source>
        <dbReference type="ARBA" id="ARBA00014413"/>
    </source>
</evidence>
<name>A0A1G8LVA0_9BACI</name>
<comment type="cofactor">
    <cofactor evidence="12">
        <name>Fe-coproporphyrin III</name>
        <dbReference type="ChEBI" id="CHEBI:68438"/>
    </cofactor>
    <text evidence="12">Fe-coproporphyrin III acts as both substrate and redox cofactor.</text>
</comment>
<dbReference type="OrthoDB" id="9773646at2"/>
<keyword evidence="7 12" id="KW-0350">Heme biosynthesis</keyword>
<proteinExistence type="inferred from homology"/>
<dbReference type="HAMAP" id="MF_01442">
    <property type="entry name" value="Coproheme_decarbox_1"/>
    <property type="match status" value="1"/>
</dbReference>
<dbReference type="Proteomes" id="UP000199017">
    <property type="component" value="Unassembled WGS sequence"/>
</dbReference>
<evidence type="ECO:0000256" key="11">
    <source>
        <dbReference type="ARBA" id="ARBA00050019"/>
    </source>
</evidence>
<comment type="function">
    <text evidence="12">Involved in coproporphyrin-dependent heme b biosynthesis. Catalyzes the decarboxylation of Fe-coproporphyrin III (coproheme) to heme b (protoheme IX), the last step of the pathway. The reaction occurs in a stepwise manner with a three-propionate intermediate.</text>
</comment>
<evidence type="ECO:0000256" key="3">
    <source>
        <dbReference type="ARBA" id="ARBA00022617"/>
    </source>
</evidence>
<dbReference type="GO" id="GO:0046872">
    <property type="term" value="F:metal ion binding"/>
    <property type="evidence" value="ECO:0007669"/>
    <property type="project" value="UniProtKB-KW"/>
</dbReference>
<dbReference type="GO" id="GO:0004601">
    <property type="term" value="F:peroxidase activity"/>
    <property type="evidence" value="ECO:0007669"/>
    <property type="project" value="InterPro"/>
</dbReference>
<evidence type="ECO:0000256" key="6">
    <source>
        <dbReference type="ARBA" id="ARBA00023004"/>
    </source>
</evidence>
<dbReference type="NCBIfam" id="NF008913">
    <property type="entry name" value="PRK12276.1"/>
    <property type="match status" value="1"/>
</dbReference>
<evidence type="ECO:0000256" key="8">
    <source>
        <dbReference type="ARBA" id="ARBA00029882"/>
    </source>
</evidence>
<keyword evidence="14" id="KW-1185">Reference proteome</keyword>